<proteinExistence type="predicted"/>
<name>A0ABM5TLR4_9ACTN</name>
<protein>
    <submittedName>
        <fullName evidence="1">Cyclase</fullName>
    </submittedName>
</protein>
<organism evidence="1 2">
    <name type="scientific">Streptomyces incarnatus</name>
    <dbReference type="NCBI Taxonomy" id="665007"/>
    <lineage>
        <taxon>Bacteria</taxon>
        <taxon>Bacillati</taxon>
        <taxon>Actinomycetota</taxon>
        <taxon>Actinomycetes</taxon>
        <taxon>Kitasatosporales</taxon>
        <taxon>Streptomycetaceae</taxon>
        <taxon>Streptomyces</taxon>
    </lineage>
</organism>
<dbReference type="CDD" id="cd08861">
    <property type="entry name" value="OtcD1_ARO-CYC_like"/>
    <property type="match status" value="2"/>
</dbReference>
<gene>
    <name evidence="1" type="ORF">ABB07_18355</name>
</gene>
<dbReference type="Proteomes" id="UP000035366">
    <property type="component" value="Chromosome"/>
</dbReference>
<dbReference type="RefSeq" id="WP_208899761.1">
    <property type="nucleotide sequence ID" value="NZ_CP011497.1"/>
</dbReference>
<dbReference type="SUPFAM" id="SSF55961">
    <property type="entry name" value="Bet v1-like"/>
    <property type="match status" value="2"/>
</dbReference>
<accession>A0ABM5TLR4</accession>
<dbReference type="InterPro" id="IPR023393">
    <property type="entry name" value="START-like_dom_sf"/>
</dbReference>
<dbReference type="Pfam" id="PF10604">
    <property type="entry name" value="Polyketide_cyc2"/>
    <property type="match status" value="2"/>
</dbReference>
<dbReference type="EMBL" id="CP011497">
    <property type="protein sequence ID" value="AKJ11924.1"/>
    <property type="molecule type" value="Genomic_DNA"/>
</dbReference>
<sequence length="319" mass="34564">MTDVRHTITTTAAPRTVYALLADAASWPVNFSPTVHVEHLQRPDGDGGTERIRIWALAGDTVKAWTSRRELDPGTLRITFRQEVSQPPVASMSGAWTLEALPDGGTRIVLDHGYRAVDDDPAALAWIADVTDRNSRAELANLKALAERAATGPANRLTFDDTILVEGGRPQDAYAFLHEASRWPDRLPHVSRMELVEDEPGVQVMEMDSITRTGDRHTTRSVRICFAGERIVYKQTVLPPLLAAHTGEWRVAAVDGGITLTSRHTVVINPEAVAGVLGDTATVADALEFARTALTGNSRITLEHARSFAQGDPALVSGG</sequence>
<reference evidence="1 2" key="1">
    <citation type="journal article" date="2015" name="ISME J.">
        <title>Draft Genome Sequence of Streptomyces incarnatus NRRL8089, which Produces the Nucleoside Antibiotic Sinefungin.</title>
        <authorList>
            <person name="Oshima K."/>
            <person name="Hattori M."/>
            <person name="Shimizu H."/>
            <person name="Fukuda K."/>
            <person name="Nemoto M."/>
            <person name="Inagaki K."/>
            <person name="Tamura T."/>
        </authorList>
    </citation>
    <scope>NUCLEOTIDE SEQUENCE [LARGE SCALE GENOMIC DNA]</scope>
    <source>
        <strain evidence="1 2">NRRL 8089</strain>
    </source>
</reference>
<keyword evidence="2" id="KW-1185">Reference proteome</keyword>
<dbReference type="Gene3D" id="3.30.530.20">
    <property type="match status" value="2"/>
</dbReference>
<evidence type="ECO:0000313" key="1">
    <source>
        <dbReference type="EMBL" id="AKJ11924.1"/>
    </source>
</evidence>
<dbReference type="InterPro" id="IPR019587">
    <property type="entry name" value="Polyketide_cyclase/dehydratase"/>
</dbReference>
<evidence type="ECO:0000313" key="2">
    <source>
        <dbReference type="Proteomes" id="UP000035366"/>
    </source>
</evidence>